<dbReference type="GO" id="GO:0020037">
    <property type="term" value="F:heme binding"/>
    <property type="evidence" value="ECO:0007669"/>
    <property type="project" value="InterPro"/>
</dbReference>
<comment type="caution">
    <text evidence="7">The sequence shown here is derived from an EMBL/GenBank/DDBJ whole genome shotgun (WGS) entry which is preliminary data.</text>
</comment>
<evidence type="ECO:0000256" key="2">
    <source>
        <dbReference type="ARBA" id="ARBA00010617"/>
    </source>
</evidence>
<protein>
    <recommendedName>
        <fullName evidence="9">Cytochrome P450</fullName>
    </recommendedName>
</protein>
<dbReference type="GO" id="GO:0004497">
    <property type="term" value="F:monooxygenase activity"/>
    <property type="evidence" value="ECO:0007669"/>
    <property type="project" value="UniProtKB-KW"/>
</dbReference>
<reference evidence="7 8" key="1">
    <citation type="submission" date="2019-04" db="EMBL/GenBank/DDBJ databases">
        <title>Aspergillus burnettii sp. nov., novel species from soil in southeast Queensland.</title>
        <authorList>
            <person name="Gilchrist C.L.M."/>
            <person name="Pitt J.I."/>
            <person name="Lange L."/>
            <person name="Lacey H.J."/>
            <person name="Vuong D."/>
            <person name="Midgley D.J."/>
            <person name="Greenfield P."/>
            <person name="Bradbury M."/>
            <person name="Lacey E."/>
            <person name="Busk P.K."/>
            <person name="Pilgaard B."/>
            <person name="Chooi Y.H."/>
            <person name="Piggott A.M."/>
        </authorList>
    </citation>
    <scope>NUCLEOTIDE SEQUENCE [LARGE SCALE GENOMIC DNA]</scope>
    <source>
        <strain evidence="7 8">FRR 5400</strain>
    </source>
</reference>
<dbReference type="GO" id="GO:0005506">
    <property type="term" value="F:iron ion binding"/>
    <property type="evidence" value="ECO:0007669"/>
    <property type="project" value="InterPro"/>
</dbReference>
<gene>
    <name evidence="7" type="ORF">ETB97_012123</name>
</gene>
<evidence type="ECO:0000256" key="6">
    <source>
        <dbReference type="ARBA" id="ARBA00023033"/>
    </source>
</evidence>
<dbReference type="AlphaFoldDB" id="A0A8H6AA67"/>
<evidence type="ECO:0000256" key="4">
    <source>
        <dbReference type="ARBA" id="ARBA00023002"/>
    </source>
</evidence>
<name>A0A8H6AA67_PETAA</name>
<proteinExistence type="inferred from homology"/>
<keyword evidence="4" id="KW-0560">Oxidoreductase</keyword>
<organism evidence="7 8">
    <name type="scientific">Petromyces alliaceus</name>
    <name type="common">Aspergillus alliaceus</name>
    <dbReference type="NCBI Taxonomy" id="209559"/>
    <lineage>
        <taxon>Eukaryota</taxon>
        <taxon>Fungi</taxon>
        <taxon>Dikarya</taxon>
        <taxon>Ascomycota</taxon>
        <taxon>Pezizomycotina</taxon>
        <taxon>Eurotiomycetes</taxon>
        <taxon>Eurotiomycetidae</taxon>
        <taxon>Eurotiales</taxon>
        <taxon>Aspergillaceae</taxon>
        <taxon>Aspergillus</taxon>
        <taxon>Aspergillus subgen. Circumdati</taxon>
    </lineage>
</organism>
<keyword evidence="5" id="KW-0408">Iron</keyword>
<dbReference type="InterPro" id="IPR001128">
    <property type="entry name" value="Cyt_P450"/>
</dbReference>
<sequence length="143" mass="16190">MLDSFIREVLRTKGDCWGPVRQTTGPVRIGPYVLPKDAMCIVLISRAHQHPDNYGSVGTVFDGFQWEKKGRPAMQGSADFLTFGLGRWACPGRQLAIHEIKILLYMFFSKFDVKVKEGSFRVTDTINTTSVPPEATLLLWKRE</sequence>
<evidence type="ECO:0000256" key="1">
    <source>
        <dbReference type="ARBA" id="ARBA00001971"/>
    </source>
</evidence>
<dbReference type="GO" id="GO:0019748">
    <property type="term" value="P:secondary metabolic process"/>
    <property type="evidence" value="ECO:0007669"/>
    <property type="project" value="UniProtKB-ARBA"/>
</dbReference>
<evidence type="ECO:0000313" key="7">
    <source>
        <dbReference type="EMBL" id="KAF5862138.1"/>
    </source>
</evidence>
<comment type="similarity">
    <text evidence="2">Belongs to the cytochrome P450 family.</text>
</comment>
<comment type="cofactor">
    <cofactor evidence="1">
        <name>heme</name>
        <dbReference type="ChEBI" id="CHEBI:30413"/>
    </cofactor>
</comment>
<dbReference type="EMBL" id="SPNV01000081">
    <property type="protein sequence ID" value="KAF5862138.1"/>
    <property type="molecule type" value="Genomic_DNA"/>
</dbReference>
<dbReference type="SUPFAM" id="SSF48264">
    <property type="entry name" value="Cytochrome P450"/>
    <property type="match status" value="1"/>
</dbReference>
<keyword evidence="8" id="KW-1185">Reference proteome</keyword>
<dbReference type="PANTHER" id="PTHR46206">
    <property type="entry name" value="CYTOCHROME P450"/>
    <property type="match status" value="1"/>
</dbReference>
<keyword evidence="3" id="KW-0479">Metal-binding</keyword>
<evidence type="ECO:0008006" key="9">
    <source>
        <dbReference type="Google" id="ProtNLM"/>
    </source>
</evidence>
<dbReference type="GO" id="GO:0016705">
    <property type="term" value="F:oxidoreductase activity, acting on paired donors, with incorporation or reduction of molecular oxygen"/>
    <property type="evidence" value="ECO:0007669"/>
    <property type="project" value="InterPro"/>
</dbReference>
<evidence type="ECO:0000256" key="5">
    <source>
        <dbReference type="ARBA" id="ARBA00023004"/>
    </source>
</evidence>
<evidence type="ECO:0000256" key="3">
    <source>
        <dbReference type="ARBA" id="ARBA00022723"/>
    </source>
</evidence>
<accession>A0A8H6AA67</accession>
<dbReference type="InterPro" id="IPR036396">
    <property type="entry name" value="Cyt_P450_sf"/>
</dbReference>
<dbReference type="Proteomes" id="UP000541154">
    <property type="component" value="Unassembled WGS sequence"/>
</dbReference>
<evidence type="ECO:0000313" key="8">
    <source>
        <dbReference type="Proteomes" id="UP000541154"/>
    </source>
</evidence>
<dbReference type="Pfam" id="PF00067">
    <property type="entry name" value="p450"/>
    <property type="match status" value="1"/>
</dbReference>
<dbReference type="Gene3D" id="1.10.630.10">
    <property type="entry name" value="Cytochrome P450"/>
    <property type="match status" value="1"/>
</dbReference>
<keyword evidence="6" id="KW-0503">Monooxygenase</keyword>